<accession>B5FDH3</accession>
<protein>
    <submittedName>
        <fullName evidence="2">Transporter</fullName>
    </submittedName>
</protein>
<reference evidence="3" key="1">
    <citation type="submission" date="2008-08" db="EMBL/GenBank/DDBJ databases">
        <title>Complete sequence of Vibrio fischeri strain MJ11.</title>
        <authorList>
            <person name="Mandel M.J."/>
            <person name="Stabb E.V."/>
            <person name="Ruby E.G."/>
            <person name="Ferriera S."/>
            <person name="Johnson J."/>
            <person name="Kravitz S."/>
            <person name="Beeson K."/>
            <person name="Sutton G."/>
            <person name="Rogers Y.-H."/>
            <person name="Friedman R."/>
            <person name="Frazier M."/>
            <person name="Venter J.C."/>
        </authorList>
    </citation>
    <scope>NUCLEOTIDE SEQUENCE [LARGE SCALE GENOMIC DNA]</scope>
    <source>
        <strain evidence="3">MJ11</strain>
    </source>
</reference>
<keyword evidence="1" id="KW-0812">Transmembrane</keyword>
<keyword evidence="1" id="KW-0472">Membrane</keyword>
<organism evidence="2 3">
    <name type="scientific">Aliivibrio fischeri (strain MJ11)</name>
    <name type="common">Vibrio fischeri</name>
    <dbReference type="NCBI Taxonomy" id="388396"/>
    <lineage>
        <taxon>Bacteria</taxon>
        <taxon>Pseudomonadati</taxon>
        <taxon>Pseudomonadota</taxon>
        <taxon>Gammaproteobacteria</taxon>
        <taxon>Vibrionales</taxon>
        <taxon>Vibrionaceae</taxon>
        <taxon>Aliivibrio</taxon>
    </lineage>
</organism>
<dbReference type="AlphaFoldDB" id="B5FDH3"/>
<dbReference type="Proteomes" id="UP000001857">
    <property type="component" value="Chromosome I"/>
</dbReference>
<reference evidence="2 3" key="2">
    <citation type="journal article" date="2009" name="Nature">
        <title>A single regulatory gene is sufficient to alter bacterial host range.</title>
        <authorList>
            <person name="Mandel M.J."/>
            <person name="Wollenberg M.S."/>
            <person name="Stabb E.V."/>
            <person name="Visick K.L."/>
            <person name="Ruby E.G."/>
        </authorList>
    </citation>
    <scope>NUCLEOTIDE SEQUENCE [LARGE SCALE GENOMIC DNA]</scope>
    <source>
        <strain evidence="2 3">MJ11</strain>
    </source>
</reference>
<feature type="transmembrane region" description="Helical" evidence="1">
    <location>
        <begin position="34"/>
        <end position="54"/>
    </location>
</feature>
<feature type="transmembrane region" description="Helical" evidence="1">
    <location>
        <begin position="7"/>
        <end position="28"/>
    </location>
</feature>
<evidence type="ECO:0000256" key="1">
    <source>
        <dbReference type="SAM" id="Phobius"/>
    </source>
</evidence>
<proteinExistence type="predicted"/>
<keyword evidence="1" id="KW-1133">Transmembrane helix</keyword>
<evidence type="ECO:0000313" key="2">
    <source>
        <dbReference type="EMBL" id="ACH66295.1"/>
    </source>
</evidence>
<dbReference type="KEGG" id="vfm:VFMJ11_1167"/>
<evidence type="ECO:0000313" key="3">
    <source>
        <dbReference type="Proteomes" id="UP000001857"/>
    </source>
</evidence>
<sequence>MYLAGRVIDLILCGLIVFAAYRMTIFDYNDINHLFYGLQLPDMVAGCSLIILLMGRLPSYCWMGNGTYCCVIFIL</sequence>
<dbReference type="HOGENOM" id="CLU_2670110_0_0_6"/>
<dbReference type="EMBL" id="CP001139">
    <property type="protein sequence ID" value="ACH66295.1"/>
    <property type="molecule type" value="Genomic_DNA"/>
</dbReference>
<name>B5FDH3_ALIFM</name>
<gene>
    <name evidence="2" type="ordered locus">VFMJ11_1167</name>
</gene>